<keyword evidence="3" id="KW-1185">Reference proteome</keyword>
<reference evidence="2 3" key="1">
    <citation type="journal article" date="2005" name="Nature">
        <title>The genome of the social amoeba Dictyostelium discoideum.</title>
        <authorList>
            <consortium name="The Dictyostelium discoideum Sequencing Consortium"/>
            <person name="Eichinger L."/>
            <person name="Pachebat J.A."/>
            <person name="Glockner G."/>
            <person name="Rajandream M.A."/>
            <person name="Sucgang R."/>
            <person name="Berriman M."/>
            <person name="Song J."/>
            <person name="Olsen R."/>
            <person name="Szafranski K."/>
            <person name="Xu Q."/>
            <person name="Tunggal B."/>
            <person name="Kummerfeld S."/>
            <person name="Madera M."/>
            <person name="Konfortov B.A."/>
            <person name="Rivero F."/>
            <person name="Bankier A.T."/>
            <person name="Lehmann R."/>
            <person name="Hamlin N."/>
            <person name="Davies R."/>
            <person name="Gaudet P."/>
            <person name="Fey P."/>
            <person name="Pilcher K."/>
            <person name="Chen G."/>
            <person name="Saunders D."/>
            <person name="Sodergren E."/>
            <person name="Davis P."/>
            <person name="Kerhornou A."/>
            <person name="Nie X."/>
            <person name="Hall N."/>
            <person name="Anjard C."/>
            <person name="Hemphill L."/>
            <person name="Bason N."/>
            <person name="Farbrother P."/>
            <person name="Desany B."/>
            <person name="Just E."/>
            <person name="Morio T."/>
            <person name="Rost R."/>
            <person name="Churcher C."/>
            <person name="Cooper J."/>
            <person name="Haydock S."/>
            <person name="van Driessche N."/>
            <person name="Cronin A."/>
            <person name="Goodhead I."/>
            <person name="Muzny D."/>
            <person name="Mourier T."/>
            <person name="Pain A."/>
            <person name="Lu M."/>
            <person name="Harper D."/>
            <person name="Lindsay R."/>
            <person name="Hauser H."/>
            <person name="James K."/>
            <person name="Quiles M."/>
            <person name="Madan Babu M."/>
            <person name="Saito T."/>
            <person name="Buchrieser C."/>
            <person name="Wardroper A."/>
            <person name="Felder M."/>
            <person name="Thangavelu M."/>
            <person name="Johnson D."/>
            <person name="Knights A."/>
            <person name="Loulseged H."/>
            <person name="Mungall K."/>
            <person name="Oliver K."/>
            <person name="Price C."/>
            <person name="Quail M.A."/>
            <person name="Urushihara H."/>
            <person name="Hernandez J."/>
            <person name="Rabbinowitsch E."/>
            <person name="Steffen D."/>
            <person name="Sanders M."/>
            <person name="Ma J."/>
            <person name="Kohara Y."/>
            <person name="Sharp S."/>
            <person name="Simmonds M."/>
            <person name="Spiegler S."/>
            <person name="Tivey A."/>
            <person name="Sugano S."/>
            <person name="White B."/>
            <person name="Walker D."/>
            <person name="Woodward J."/>
            <person name="Winckler T."/>
            <person name="Tanaka Y."/>
            <person name="Shaulsky G."/>
            <person name="Schleicher M."/>
            <person name="Weinstock G."/>
            <person name="Rosenthal A."/>
            <person name="Cox E.C."/>
            <person name="Chisholm R.L."/>
            <person name="Gibbs R."/>
            <person name="Loomis W.F."/>
            <person name="Platzer M."/>
            <person name="Kay R.R."/>
            <person name="Williams J."/>
            <person name="Dear P.H."/>
            <person name="Noegel A.A."/>
            <person name="Barrell B."/>
            <person name="Kuspa A."/>
        </authorList>
    </citation>
    <scope>NUCLEOTIDE SEQUENCE [LARGE SCALE GENOMIC DNA]</scope>
    <source>
        <strain evidence="2 3">AX4</strain>
    </source>
</reference>
<dbReference type="KEGG" id="ddi:DDB_G0289783"/>
<proteinExistence type="predicted"/>
<dbReference type="EMBL" id="AAFI02000148">
    <property type="protein sequence ID" value="EAL62603.1"/>
    <property type="molecule type" value="Genomic_DNA"/>
</dbReference>
<dbReference type="HOGENOM" id="CLU_197093_0_0_1"/>
<name>Q54H70_DICDI</name>
<evidence type="ECO:0000313" key="2">
    <source>
        <dbReference type="EMBL" id="EAL62603.1"/>
    </source>
</evidence>
<evidence type="ECO:0000313" key="3">
    <source>
        <dbReference type="Proteomes" id="UP000002195"/>
    </source>
</evidence>
<dbReference type="Proteomes" id="UP000002195">
    <property type="component" value="Unassembled WGS sequence"/>
</dbReference>
<keyword evidence="1" id="KW-0732">Signal</keyword>
<accession>Q54H70</accession>
<organism evidence="2 3">
    <name type="scientific">Dictyostelium discoideum</name>
    <name type="common">Social amoeba</name>
    <dbReference type="NCBI Taxonomy" id="44689"/>
    <lineage>
        <taxon>Eukaryota</taxon>
        <taxon>Amoebozoa</taxon>
        <taxon>Evosea</taxon>
        <taxon>Eumycetozoa</taxon>
        <taxon>Dictyostelia</taxon>
        <taxon>Dictyosteliales</taxon>
        <taxon>Dictyosteliaceae</taxon>
        <taxon>Dictyostelium</taxon>
    </lineage>
</organism>
<dbReference type="RefSeq" id="XP_636048.1">
    <property type="nucleotide sequence ID" value="XM_630956.1"/>
</dbReference>
<feature type="chain" id="PRO_5004249600" evidence="1">
    <location>
        <begin position="26"/>
        <end position="59"/>
    </location>
</feature>
<dbReference type="GeneID" id="8627258"/>
<comment type="caution">
    <text evidence="2">The sequence shown here is derived from an EMBL/GenBank/DDBJ whole genome shotgun (WGS) entry which is preliminary data.</text>
</comment>
<evidence type="ECO:0000256" key="1">
    <source>
        <dbReference type="SAM" id="SignalP"/>
    </source>
</evidence>
<protein>
    <submittedName>
        <fullName evidence="2">Uncharacterized protein</fullName>
    </submittedName>
</protein>
<sequence length="59" mass="6426">MNLLLSLIGFAILFALFLFSVGSNAEENGCTQFIIGSKDYTCMGMSSGCLIPYRTFFGN</sequence>
<dbReference type="PaxDb" id="44689-DDB0216122"/>
<dbReference type="AlphaFoldDB" id="Q54H70"/>
<gene>
    <name evidence="2" type="ORF">DDB_G0289783</name>
</gene>
<feature type="signal peptide" evidence="1">
    <location>
        <begin position="1"/>
        <end position="25"/>
    </location>
</feature>
<dbReference type="VEuPathDB" id="AmoebaDB:DDB_G0289783"/>
<dbReference type="InParanoid" id="Q54H70"/>